<feature type="transmembrane region" description="Helical" evidence="1">
    <location>
        <begin position="70"/>
        <end position="92"/>
    </location>
</feature>
<keyword evidence="1" id="KW-1133">Transmembrane helix</keyword>
<dbReference type="Gene3D" id="1.20.1730.10">
    <property type="entry name" value="Sodium/glucose cotransporter"/>
    <property type="match status" value="1"/>
</dbReference>
<protein>
    <submittedName>
        <fullName evidence="2">Sodium/myo-inositol cotransporter</fullName>
    </submittedName>
</protein>
<dbReference type="Proteomes" id="UP000029643">
    <property type="component" value="Unassembled WGS sequence"/>
</dbReference>
<proteinExistence type="predicted"/>
<accession>A0A090WX02</accession>
<reference evidence="2 3" key="1">
    <citation type="journal article" date="2014" name="Genome Announc.">
        <title>Draft Genome Sequences of Marine Flavobacterium Algibacter lectus Strains SS8 and NR4.</title>
        <authorList>
            <person name="Takatani N."/>
            <person name="Nakanishi M."/>
            <person name="Meirelles P."/>
            <person name="Mino S."/>
            <person name="Suda W."/>
            <person name="Oshima K."/>
            <person name="Hattori M."/>
            <person name="Ohkuma M."/>
            <person name="Hosokawa M."/>
            <person name="Miyashita K."/>
            <person name="Thompson F.L."/>
            <person name="Niwa A."/>
            <person name="Sawabe T."/>
            <person name="Sawabe T."/>
        </authorList>
    </citation>
    <scope>NUCLEOTIDE SEQUENCE [LARGE SCALE GENOMIC DNA]</scope>
    <source>
        <strain evidence="3">JCM19274</strain>
    </source>
</reference>
<sequence length="136" mass="15343">MVAPMVANAPDGLYQLLQQLNGIFFIPIASIMLAGFFLKNISAMGAKVALFVGLTFYILTTFIFKVDIHFVHIWGIEFVLNLIVMFAVSYFYPPTQEMQQDNIVFVEMKTWKYTKPMAIMLCVVTVAIYVLLGNAS</sequence>
<gene>
    <name evidence="2" type="ORF">JCM19274_2616</name>
</gene>
<evidence type="ECO:0000313" key="3">
    <source>
        <dbReference type="Proteomes" id="UP000029643"/>
    </source>
</evidence>
<evidence type="ECO:0000313" key="2">
    <source>
        <dbReference type="EMBL" id="GAL79944.1"/>
    </source>
</evidence>
<keyword evidence="1" id="KW-0812">Transmembrane</keyword>
<keyword evidence="1" id="KW-0472">Membrane</keyword>
<dbReference type="InterPro" id="IPR038377">
    <property type="entry name" value="Na/Glc_symporter_sf"/>
</dbReference>
<evidence type="ECO:0000256" key="1">
    <source>
        <dbReference type="SAM" id="Phobius"/>
    </source>
</evidence>
<comment type="caution">
    <text evidence="2">The sequence shown here is derived from an EMBL/GenBank/DDBJ whole genome shotgun (WGS) entry which is preliminary data.</text>
</comment>
<dbReference type="AlphaFoldDB" id="A0A090WX02"/>
<feature type="transmembrane region" description="Helical" evidence="1">
    <location>
        <begin position="113"/>
        <end position="132"/>
    </location>
</feature>
<feature type="transmembrane region" description="Helical" evidence="1">
    <location>
        <begin position="20"/>
        <end position="38"/>
    </location>
</feature>
<organism evidence="2 3">
    <name type="scientific">Algibacter lectus</name>
    <dbReference type="NCBI Taxonomy" id="221126"/>
    <lineage>
        <taxon>Bacteria</taxon>
        <taxon>Pseudomonadati</taxon>
        <taxon>Bacteroidota</taxon>
        <taxon>Flavobacteriia</taxon>
        <taxon>Flavobacteriales</taxon>
        <taxon>Flavobacteriaceae</taxon>
        <taxon>Algibacter</taxon>
    </lineage>
</organism>
<dbReference type="EMBL" id="BBNU01000008">
    <property type="protein sequence ID" value="GAL79944.1"/>
    <property type="molecule type" value="Genomic_DNA"/>
</dbReference>
<name>A0A090WX02_9FLAO</name>
<feature type="transmembrane region" description="Helical" evidence="1">
    <location>
        <begin position="45"/>
        <end position="64"/>
    </location>
</feature>